<dbReference type="EMBL" id="QSTD01000009">
    <property type="protein sequence ID" value="RGM28349.1"/>
    <property type="molecule type" value="Genomic_DNA"/>
</dbReference>
<proteinExistence type="inferred from homology"/>
<dbReference type="Pfam" id="PF00580">
    <property type="entry name" value="UvrD-helicase"/>
    <property type="match status" value="1"/>
</dbReference>
<keyword evidence="4 11" id="KW-0347">Helicase</keyword>
<dbReference type="Gene3D" id="3.40.50.300">
    <property type="entry name" value="P-loop containing nucleotide triphosphate hydrolases"/>
    <property type="match status" value="2"/>
</dbReference>
<dbReference type="GO" id="GO:0005524">
    <property type="term" value="F:ATP binding"/>
    <property type="evidence" value="ECO:0007669"/>
    <property type="project" value="UniProtKB-UniRule"/>
</dbReference>
<evidence type="ECO:0000256" key="11">
    <source>
        <dbReference type="PROSITE-ProRule" id="PRU00560"/>
    </source>
</evidence>
<dbReference type="InterPro" id="IPR014017">
    <property type="entry name" value="DNA_helicase_UvrD-like_C"/>
</dbReference>
<evidence type="ECO:0000313" key="13">
    <source>
        <dbReference type="EMBL" id="RGM28349.1"/>
    </source>
</evidence>
<evidence type="ECO:0000256" key="10">
    <source>
        <dbReference type="ARBA" id="ARBA00048988"/>
    </source>
</evidence>
<dbReference type="AlphaFoldDB" id="A0A8B2ZND3"/>
<dbReference type="GO" id="GO:0016787">
    <property type="term" value="F:hydrolase activity"/>
    <property type="evidence" value="ECO:0007669"/>
    <property type="project" value="UniProtKB-UniRule"/>
</dbReference>
<evidence type="ECO:0000256" key="6">
    <source>
        <dbReference type="ARBA" id="ARBA00023125"/>
    </source>
</evidence>
<protein>
    <recommendedName>
        <fullName evidence="9">DNA 3'-5' helicase</fullName>
        <ecNumber evidence="9">5.6.2.4</ecNumber>
    </recommendedName>
</protein>
<keyword evidence="6" id="KW-0238">DNA-binding</keyword>
<dbReference type="Gene3D" id="1.10.486.10">
    <property type="entry name" value="PCRA, domain 4"/>
    <property type="match status" value="1"/>
</dbReference>
<dbReference type="InterPro" id="IPR000212">
    <property type="entry name" value="DNA_helicase_UvrD/REP"/>
</dbReference>
<comment type="catalytic activity">
    <reaction evidence="8">
        <text>Couples ATP hydrolysis with the unwinding of duplex DNA by translocating in the 3'-5' direction.</text>
        <dbReference type="EC" id="5.6.2.4"/>
    </reaction>
</comment>
<evidence type="ECO:0000256" key="4">
    <source>
        <dbReference type="ARBA" id="ARBA00022806"/>
    </source>
</evidence>
<evidence type="ECO:0000256" key="1">
    <source>
        <dbReference type="ARBA" id="ARBA00009922"/>
    </source>
</evidence>
<comment type="caution">
    <text evidence="13">The sequence shown here is derived from an EMBL/GenBank/DDBJ whole genome shotgun (WGS) entry which is preliminary data.</text>
</comment>
<evidence type="ECO:0000256" key="5">
    <source>
        <dbReference type="ARBA" id="ARBA00022840"/>
    </source>
</evidence>
<feature type="domain" description="UvrD-like helicase ATP-binding" evidence="12">
    <location>
        <begin position="13"/>
        <end position="303"/>
    </location>
</feature>
<dbReference type="InterPro" id="IPR027417">
    <property type="entry name" value="P-loop_NTPase"/>
</dbReference>
<feature type="binding site" evidence="11">
    <location>
        <begin position="34"/>
        <end position="41"/>
    </location>
    <ligand>
        <name>ATP</name>
        <dbReference type="ChEBI" id="CHEBI:30616"/>
    </ligand>
</feature>
<keyword evidence="7" id="KW-0413">Isomerase</keyword>
<comment type="catalytic activity">
    <reaction evidence="10">
        <text>ATP + H2O = ADP + phosphate + H(+)</text>
        <dbReference type="Rhea" id="RHEA:13065"/>
        <dbReference type="ChEBI" id="CHEBI:15377"/>
        <dbReference type="ChEBI" id="CHEBI:15378"/>
        <dbReference type="ChEBI" id="CHEBI:30616"/>
        <dbReference type="ChEBI" id="CHEBI:43474"/>
        <dbReference type="ChEBI" id="CHEBI:456216"/>
        <dbReference type="EC" id="5.6.2.4"/>
    </reaction>
</comment>
<reference evidence="13 14" key="1">
    <citation type="submission" date="2018-08" db="EMBL/GenBank/DDBJ databases">
        <title>A genome reference for cultivated species of the human gut microbiota.</title>
        <authorList>
            <person name="Zou Y."/>
            <person name="Xue W."/>
            <person name="Luo G."/>
        </authorList>
    </citation>
    <scope>NUCLEOTIDE SEQUENCE [LARGE SCALE GENOMIC DNA]</scope>
    <source>
        <strain evidence="13 14">OM08-17AT</strain>
    </source>
</reference>
<organism evidence="13 14">
    <name type="scientific">Staphylococcus warneri</name>
    <dbReference type="NCBI Taxonomy" id="1292"/>
    <lineage>
        <taxon>Bacteria</taxon>
        <taxon>Bacillati</taxon>
        <taxon>Bacillota</taxon>
        <taxon>Bacilli</taxon>
        <taxon>Bacillales</taxon>
        <taxon>Staphylococcaceae</taxon>
        <taxon>Staphylococcus</taxon>
    </lineage>
</organism>
<dbReference type="PANTHER" id="PTHR11070">
    <property type="entry name" value="UVRD / RECB / PCRA DNA HELICASE FAMILY MEMBER"/>
    <property type="match status" value="1"/>
</dbReference>
<accession>A0A8B2ZND3</accession>
<keyword evidence="2 11" id="KW-0547">Nucleotide-binding</keyword>
<dbReference type="GO" id="GO:0043138">
    <property type="term" value="F:3'-5' DNA helicase activity"/>
    <property type="evidence" value="ECO:0007669"/>
    <property type="project" value="UniProtKB-EC"/>
</dbReference>
<comment type="similarity">
    <text evidence="1">Belongs to the helicase family. UvrD subfamily.</text>
</comment>
<gene>
    <name evidence="13" type="ORF">DXC19_11740</name>
</gene>
<evidence type="ECO:0000256" key="9">
    <source>
        <dbReference type="ARBA" id="ARBA00034808"/>
    </source>
</evidence>
<dbReference type="GO" id="GO:0003677">
    <property type="term" value="F:DNA binding"/>
    <property type="evidence" value="ECO:0007669"/>
    <property type="project" value="UniProtKB-KW"/>
</dbReference>
<dbReference type="InterPro" id="IPR014016">
    <property type="entry name" value="UvrD-like_ATP-bd"/>
</dbReference>
<evidence type="ECO:0000256" key="7">
    <source>
        <dbReference type="ARBA" id="ARBA00023235"/>
    </source>
</evidence>
<dbReference type="CDD" id="cd17932">
    <property type="entry name" value="DEXQc_UvrD"/>
    <property type="match status" value="1"/>
</dbReference>
<dbReference type="PANTHER" id="PTHR11070:SF2">
    <property type="entry name" value="ATP-DEPENDENT DNA HELICASE SRS2"/>
    <property type="match status" value="1"/>
</dbReference>
<evidence type="ECO:0000313" key="14">
    <source>
        <dbReference type="Proteomes" id="UP000261016"/>
    </source>
</evidence>
<dbReference type="Pfam" id="PF13361">
    <property type="entry name" value="UvrD_C"/>
    <property type="match status" value="1"/>
</dbReference>
<keyword evidence="3 11" id="KW-0378">Hydrolase</keyword>
<evidence type="ECO:0000256" key="3">
    <source>
        <dbReference type="ARBA" id="ARBA00022801"/>
    </source>
</evidence>
<sequence length="712" mass="83533">MVDIKTMQQRLGLIFSDEQIPVIEWKNKPLSVIACAGSGKTTTIELNMIYKTLNYRVNPTDMLCITFSKTSQLDMDNRYNKLYEIVAQAPPIERPHFTTFHALFKRILEYFKGERFKVAQIEKYKYQLMRAIGFKSVNNFDLNELIDAIANYRSSLINTLESIDGLENIESIPDTLDFTYDEYKKVISTYLDLKAQHDEIDFEDMQSLLLEMLEDDDKREAVIQYFNNTYKHVYIDEFQDISPIQYAIIDIMLNEDYSNFTVIGDDDQSIYKFRGSSSDFILQFPNQIQGSQTLYLSTNYRCKSNILNNVKTSIEMNERRFKKDFQSHRKGGKIGIIKDKPDFERICGYIQQDVKEMGEDYATENFVVLSRIKFQLSLVADALMERHIDVRFKNKNDALQMNRFYQEIFNIIKMIKKNDSEIVKNYAYKIIKGLSKEKAKSVAREVNNTKVYWLDIAKIKVSNQKAMKETEKNIIAIKNESNLEKILINVFDLLKGFYKSMSKRGSKNFDYFKDVINYLQDIAKRDGVNYYQFVEKERAKTQRINQNIINGNGISIMTFHGSKGLEFENVYMIGVDNIYIPGASKLQYDIENRRLYSCFATFEEERRLFYVATTRAKNNLFISYNSSKPSVFIHELKDMDNQRRATVIDAIDDNMSKFDLAKTIYKKDGSYTDFVTEDIKGYLNTKLEKQAKDLIQSNKVKNKKQRKDYKFR</sequence>
<dbReference type="Proteomes" id="UP000261016">
    <property type="component" value="Unassembled WGS sequence"/>
</dbReference>
<name>A0A8B2ZND3_STAWA</name>
<dbReference type="EC" id="5.6.2.4" evidence="9"/>
<dbReference type="Gene3D" id="1.10.10.160">
    <property type="match status" value="1"/>
</dbReference>
<evidence type="ECO:0000259" key="12">
    <source>
        <dbReference type="PROSITE" id="PS51198"/>
    </source>
</evidence>
<evidence type="ECO:0000256" key="8">
    <source>
        <dbReference type="ARBA" id="ARBA00034617"/>
    </source>
</evidence>
<dbReference type="RefSeq" id="WP_117726004.1">
    <property type="nucleotide sequence ID" value="NZ_CABMFV010000009.1"/>
</dbReference>
<keyword evidence="5 11" id="KW-0067">ATP-binding</keyword>
<dbReference type="InterPro" id="IPR013986">
    <property type="entry name" value="DExx_box_DNA_helicase_dom_sf"/>
</dbReference>
<dbReference type="SUPFAM" id="SSF52540">
    <property type="entry name" value="P-loop containing nucleoside triphosphate hydrolases"/>
    <property type="match status" value="1"/>
</dbReference>
<dbReference type="GO" id="GO:0000725">
    <property type="term" value="P:recombinational repair"/>
    <property type="evidence" value="ECO:0007669"/>
    <property type="project" value="TreeGrafter"/>
</dbReference>
<dbReference type="PROSITE" id="PS51198">
    <property type="entry name" value="UVRD_HELICASE_ATP_BIND"/>
    <property type="match status" value="1"/>
</dbReference>
<evidence type="ECO:0000256" key="2">
    <source>
        <dbReference type="ARBA" id="ARBA00022741"/>
    </source>
</evidence>